<dbReference type="PANTHER" id="PTHR10730">
    <property type="entry name" value="PROCOLLAGEN-LYSINE,2-OXOGLUTARATE 5-DIOXYGENASE/GLYCOSYLTRANSFERASE 25 FAMILY MEMBER"/>
    <property type="match status" value="1"/>
</dbReference>
<reference evidence="4" key="1">
    <citation type="journal article" date="2023" name="Insect Mol. Biol.">
        <title>Genome sequencing provides insights into the evolution of gene families encoding plant cell wall-degrading enzymes in longhorned beetles.</title>
        <authorList>
            <person name="Shin N.R."/>
            <person name="Okamura Y."/>
            <person name="Kirsch R."/>
            <person name="Pauchet Y."/>
        </authorList>
    </citation>
    <scope>NUCLEOTIDE SEQUENCE</scope>
    <source>
        <strain evidence="4">RBIC_L_NR</strain>
    </source>
</reference>
<accession>A0AAV8ZT56</accession>
<feature type="non-terminal residue" evidence="4">
    <location>
        <position position="1"/>
    </location>
</feature>
<name>A0AAV8ZT56_9CUCU</name>
<comment type="caution">
    <text evidence="4">The sequence shown here is derived from an EMBL/GenBank/DDBJ whole genome shotgun (WGS) entry which is preliminary data.</text>
</comment>
<evidence type="ECO:0000256" key="1">
    <source>
        <dbReference type="ARBA" id="ARBA00006721"/>
    </source>
</evidence>
<keyword evidence="2" id="KW-0328">Glycosyltransferase</keyword>
<comment type="similarity">
    <text evidence="1">Belongs to the glycosyltransferase 25 family.</text>
</comment>
<dbReference type="InterPro" id="IPR050757">
    <property type="entry name" value="Collagen_mod_GT25"/>
</dbReference>
<evidence type="ECO:0000313" key="4">
    <source>
        <dbReference type="EMBL" id="KAJ8969935.1"/>
    </source>
</evidence>
<protein>
    <recommendedName>
        <fullName evidence="6">Glycosyltransferase</fullName>
    </recommendedName>
</protein>
<gene>
    <name evidence="4" type="ORF">NQ314_001516</name>
</gene>
<evidence type="ECO:0000313" key="5">
    <source>
        <dbReference type="Proteomes" id="UP001162156"/>
    </source>
</evidence>
<dbReference type="PANTHER" id="PTHR10730:SF53">
    <property type="entry name" value="GLYCOSYLTRANSFERASE 25 FAMILY MEMBER"/>
    <property type="match status" value="1"/>
</dbReference>
<sequence length="289" mass="33788">RSDHNSDQSIEILRLWISSIKDDYHSISTEFVEGEKEFPYEHGPAHWTTERFNYIISLRESALYYARHIWADFFTGPASGLLFTIDCDVFITNPETLNYLISKNFTVVAPMLRSDGLYSNFWYGMTDDYYYERTDEYKPVLYRENIGCFNVPMVHSCVLINLRKTESDLLTYVPSKLRNFDGPNDDIIAFAIGANHSGIPLNLCNEEHFGFIMVPLELTDQISLDYEQMTNIKLEVLNENDPLFVSDLLMPYTSKVPKKDTLGFDKIFMINLRRRPERRKRMLACFDEL</sequence>
<evidence type="ECO:0008006" key="6">
    <source>
        <dbReference type="Google" id="ProtNLM"/>
    </source>
</evidence>
<proteinExistence type="inferred from homology"/>
<dbReference type="AlphaFoldDB" id="A0AAV8ZT56"/>
<evidence type="ECO:0000256" key="3">
    <source>
        <dbReference type="ARBA" id="ARBA00022679"/>
    </source>
</evidence>
<keyword evidence="3" id="KW-0808">Transferase</keyword>
<dbReference type="Proteomes" id="UP001162156">
    <property type="component" value="Unassembled WGS sequence"/>
</dbReference>
<dbReference type="GO" id="GO:0050211">
    <property type="term" value="F:procollagen galactosyltransferase activity"/>
    <property type="evidence" value="ECO:0007669"/>
    <property type="project" value="TreeGrafter"/>
</dbReference>
<feature type="non-terminal residue" evidence="4">
    <location>
        <position position="289"/>
    </location>
</feature>
<organism evidence="4 5">
    <name type="scientific">Rhamnusium bicolor</name>
    <dbReference type="NCBI Taxonomy" id="1586634"/>
    <lineage>
        <taxon>Eukaryota</taxon>
        <taxon>Metazoa</taxon>
        <taxon>Ecdysozoa</taxon>
        <taxon>Arthropoda</taxon>
        <taxon>Hexapoda</taxon>
        <taxon>Insecta</taxon>
        <taxon>Pterygota</taxon>
        <taxon>Neoptera</taxon>
        <taxon>Endopterygota</taxon>
        <taxon>Coleoptera</taxon>
        <taxon>Polyphaga</taxon>
        <taxon>Cucujiformia</taxon>
        <taxon>Chrysomeloidea</taxon>
        <taxon>Cerambycidae</taxon>
        <taxon>Lepturinae</taxon>
        <taxon>Rhagiini</taxon>
        <taxon>Rhamnusium</taxon>
    </lineage>
</organism>
<keyword evidence="5" id="KW-1185">Reference proteome</keyword>
<evidence type="ECO:0000256" key="2">
    <source>
        <dbReference type="ARBA" id="ARBA00022676"/>
    </source>
</evidence>
<dbReference type="EMBL" id="JANEYF010000427">
    <property type="protein sequence ID" value="KAJ8969935.1"/>
    <property type="molecule type" value="Genomic_DNA"/>
</dbReference>